<dbReference type="GO" id="GO:0016491">
    <property type="term" value="F:oxidoreductase activity"/>
    <property type="evidence" value="ECO:0007669"/>
    <property type="project" value="UniProtKB-KW"/>
</dbReference>
<dbReference type="InterPro" id="IPR027443">
    <property type="entry name" value="IPNS-like_sf"/>
</dbReference>
<feature type="domain" description="Non-haem dioxygenase N-terminal" evidence="4">
    <location>
        <begin position="53"/>
        <end position="135"/>
    </location>
</feature>
<comment type="caution">
    <text evidence="5">The sequence shown here is derived from an EMBL/GenBank/DDBJ whole genome shotgun (WGS) entry which is preliminary data.</text>
</comment>
<keyword evidence="6" id="KW-1185">Reference proteome</keyword>
<keyword evidence="3" id="KW-0408">Iron</keyword>
<reference evidence="5" key="1">
    <citation type="submission" date="2020-10" db="EMBL/GenBank/DDBJ databases">
        <authorList>
            <person name="Han B."/>
            <person name="Lu T."/>
            <person name="Zhao Q."/>
            <person name="Huang X."/>
            <person name="Zhao Y."/>
        </authorList>
    </citation>
    <scope>NUCLEOTIDE SEQUENCE</scope>
</reference>
<organism evidence="5 6">
    <name type="scientific">Miscanthus lutarioriparius</name>
    <dbReference type="NCBI Taxonomy" id="422564"/>
    <lineage>
        <taxon>Eukaryota</taxon>
        <taxon>Viridiplantae</taxon>
        <taxon>Streptophyta</taxon>
        <taxon>Embryophyta</taxon>
        <taxon>Tracheophyta</taxon>
        <taxon>Spermatophyta</taxon>
        <taxon>Magnoliopsida</taxon>
        <taxon>Liliopsida</taxon>
        <taxon>Poales</taxon>
        <taxon>Poaceae</taxon>
        <taxon>PACMAD clade</taxon>
        <taxon>Panicoideae</taxon>
        <taxon>Andropogonodae</taxon>
        <taxon>Andropogoneae</taxon>
        <taxon>Saccharinae</taxon>
        <taxon>Miscanthus</taxon>
    </lineage>
</organism>
<dbReference type="PANTHER" id="PTHR47991">
    <property type="entry name" value="OXOGLUTARATE/IRON-DEPENDENT DIOXYGENASE"/>
    <property type="match status" value="1"/>
</dbReference>
<evidence type="ECO:0000313" key="6">
    <source>
        <dbReference type="Proteomes" id="UP000604825"/>
    </source>
</evidence>
<evidence type="ECO:0000313" key="5">
    <source>
        <dbReference type="EMBL" id="CAD6203679.1"/>
    </source>
</evidence>
<dbReference type="InterPro" id="IPR026992">
    <property type="entry name" value="DIOX_N"/>
</dbReference>
<keyword evidence="1" id="KW-0479">Metal-binding</keyword>
<protein>
    <recommendedName>
        <fullName evidence="4">Non-haem dioxygenase N-terminal domain-containing protein</fullName>
    </recommendedName>
</protein>
<proteinExistence type="predicted"/>
<keyword evidence="2" id="KW-0560">Oxidoreductase</keyword>
<name>A0A811MAI5_9POAL</name>
<dbReference type="EMBL" id="CAJGYO010000001">
    <property type="protein sequence ID" value="CAD6203679.1"/>
    <property type="molecule type" value="Genomic_DNA"/>
</dbReference>
<dbReference type="InterPro" id="IPR050295">
    <property type="entry name" value="Plant_2OG-oxidoreductases"/>
</dbReference>
<accession>A0A811MAI5</accession>
<evidence type="ECO:0000256" key="3">
    <source>
        <dbReference type="ARBA" id="ARBA00023004"/>
    </source>
</evidence>
<gene>
    <name evidence="5" type="ORF">NCGR_LOCUS1822</name>
</gene>
<sequence length="142" mass="15552">MAEARSTGSLLVPNVQALAETCNGTDGQVPGRYLIVDAGSETEKVVADRASAIPIIDLRRLLDPRSSPEECAKLGSACHDWGFFQLINHGLPDEVIGNLMRDVAEFLKLPLEAKKEWSKQHDSVEGYGQAFAVSERVYVVRL</sequence>
<evidence type="ECO:0000256" key="1">
    <source>
        <dbReference type="ARBA" id="ARBA00022723"/>
    </source>
</evidence>
<dbReference type="GO" id="GO:0046872">
    <property type="term" value="F:metal ion binding"/>
    <property type="evidence" value="ECO:0007669"/>
    <property type="project" value="UniProtKB-KW"/>
</dbReference>
<dbReference type="Proteomes" id="UP000604825">
    <property type="component" value="Unassembled WGS sequence"/>
</dbReference>
<dbReference type="SUPFAM" id="SSF51197">
    <property type="entry name" value="Clavaminate synthase-like"/>
    <property type="match status" value="1"/>
</dbReference>
<dbReference type="OrthoDB" id="782039at2759"/>
<evidence type="ECO:0000256" key="2">
    <source>
        <dbReference type="ARBA" id="ARBA00023002"/>
    </source>
</evidence>
<evidence type="ECO:0000259" key="4">
    <source>
        <dbReference type="Pfam" id="PF14226"/>
    </source>
</evidence>
<dbReference type="Gene3D" id="2.60.120.330">
    <property type="entry name" value="B-lactam Antibiotic, Isopenicillin N Synthase, Chain"/>
    <property type="match status" value="1"/>
</dbReference>
<dbReference type="Pfam" id="PF14226">
    <property type="entry name" value="DIOX_N"/>
    <property type="match status" value="1"/>
</dbReference>
<dbReference type="AlphaFoldDB" id="A0A811MAI5"/>